<keyword evidence="4" id="KW-0496">Mitochondrion</keyword>
<keyword evidence="9" id="KW-1185">Reference proteome</keyword>
<dbReference type="PANTHER" id="PTHR15893">
    <property type="entry name" value="RIBOSOMAL PROTEIN L27"/>
    <property type="match status" value="1"/>
</dbReference>
<keyword evidence="3 8" id="KW-0689">Ribosomal protein</keyword>
<dbReference type="STRING" id="1447875.A0A2B7WG56"/>
<dbReference type="PROSITE" id="PS00831">
    <property type="entry name" value="RIBOSOMAL_L27"/>
    <property type="match status" value="1"/>
</dbReference>
<protein>
    <recommendedName>
        <fullName evidence="6">Large ribosomal subunit protein bL27m</fullName>
    </recommendedName>
</protein>
<feature type="compositionally biased region" description="Low complexity" evidence="7">
    <location>
        <begin position="30"/>
        <end position="75"/>
    </location>
</feature>
<dbReference type="Proteomes" id="UP000223968">
    <property type="component" value="Unassembled WGS sequence"/>
</dbReference>
<evidence type="ECO:0000313" key="9">
    <source>
        <dbReference type="Proteomes" id="UP000223968"/>
    </source>
</evidence>
<gene>
    <name evidence="8" type="ORF">AJ79_09926</name>
</gene>
<dbReference type="FunFam" id="2.40.50.100:FF:000042">
    <property type="entry name" value="50S ribosomal protein L27"/>
    <property type="match status" value="1"/>
</dbReference>
<evidence type="ECO:0000313" key="8">
    <source>
        <dbReference type="EMBL" id="PGG95656.1"/>
    </source>
</evidence>
<comment type="subcellular location">
    <subcellularLocation>
        <location evidence="1">Mitochondrion</location>
    </subcellularLocation>
</comment>
<dbReference type="GO" id="GO:0005762">
    <property type="term" value="C:mitochondrial large ribosomal subunit"/>
    <property type="evidence" value="ECO:0007669"/>
    <property type="project" value="TreeGrafter"/>
</dbReference>
<sequence length="277" mass="31011">MFQPRLRAPLRALDSLLTTPSTPILCTQQPTRSLSQLPRRRTTTPTTTLSLSSTSRPSLLQQQSQSQSHPSLSHLQLRHASHAAQGRANNGTKNGAGKRLGAKKSGDQYVIPGNIIFRQRGSKWFPGENCGMGRDHTIYSLASGYVKYYTDPAKHPDRKYIGVVFDKADKLPLPANAVTKRKFGMVAVQRDIEQEKANQAAREAEAVPTLRPGYMYRVANWQIGRAAERAGVKAKVWNKKDRFAAWRRRTEKRKLVAQLKDAKSRKKAKKNKAKAKA</sequence>
<evidence type="ECO:0000256" key="7">
    <source>
        <dbReference type="SAM" id="MobiDB-lite"/>
    </source>
</evidence>
<dbReference type="GO" id="GO:0006412">
    <property type="term" value="P:translation"/>
    <property type="evidence" value="ECO:0007669"/>
    <property type="project" value="InterPro"/>
</dbReference>
<reference evidence="8 9" key="1">
    <citation type="submission" date="2017-10" db="EMBL/GenBank/DDBJ databases">
        <title>Comparative genomics in systemic dimorphic fungi from Ajellomycetaceae.</title>
        <authorList>
            <person name="Munoz J.F."/>
            <person name="Mcewen J.G."/>
            <person name="Clay O.K."/>
            <person name="Cuomo C.A."/>
        </authorList>
    </citation>
    <scope>NUCLEOTIDE SEQUENCE [LARGE SCALE GENOMIC DNA]</scope>
    <source>
        <strain evidence="8 9">UAMH5409</strain>
    </source>
</reference>
<comment type="similarity">
    <text evidence="2">Belongs to the bacterial ribosomal protein bL27 family.</text>
</comment>
<dbReference type="EMBL" id="PDNB01000321">
    <property type="protein sequence ID" value="PGG95656.1"/>
    <property type="molecule type" value="Genomic_DNA"/>
</dbReference>
<evidence type="ECO:0000256" key="6">
    <source>
        <dbReference type="ARBA" id="ARBA00035267"/>
    </source>
</evidence>
<keyword evidence="5" id="KW-0687">Ribonucleoprotein</keyword>
<evidence type="ECO:0000256" key="4">
    <source>
        <dbReference type="ARBA" id="ARBA00023128"/>
    </source>
</evidence>
<name>A0A2B7WG56_9EURO</name>
<dbReference type="Pfam" id="PF01016">
    <property type="entry name" value="Ribosomal_L27"/>
    <property type="match status" value="1"/>
</dbReference>
<dbReference type="AlphaFoldDB" id="A0A2B7WG56"/>
<feature type="compositionally biased region" description="Basic residues" evidence="7">
    <location>
        <begin position="263"/>
        <end position="277"/>
    </location>
</feature>
<feature type="region of interest" description="Disordered" evidence="7">
    <location>
        <begin position="255"/>
        <end position="277"/>
    </location>
</feature>
<evidence type="ECO:0000256" key="3">
    <source>
        <dbReference type="ARBA" id="ARBA00022980"/>
    </source>
</evidence>
<evidence type="ECO:0000256" key="5">
    <source>
        <dbReference type="ARBA" id="ARBA00023274"/>
    </source>
</evidence>
<proteinExistence type="inferred from homology"/>
<dbReference type="GO" id="GO:0003735">
    <property type="term" value="F:structural constituent of ribosome"/>
    <property type="evidence" value="ECO:0007669"/>
    <property type="project" value="InterPro"/>
</dbReference>
<evidence type="ECO:0000256" key="2">
    <source>
        <dbReference type="ARBA" id="ARBA00010797"/>
    </source>
</evidence>
<comment type="caution">
    <text evidence="8">The sequence shown here is derived from an EMBL/GenBank/DDBJ whole genome shotgun (WGS) entry which is preliminary data.</text>
</comment>
<dbReference type="InterPro" id="IPR018261">
    <property type="entry name" value="Ribosomal_bL27_CS"/>
</dbReference>
<feature type="region of interest" description="Disordered" evidence="7">
    <location>
        <begin position="21"/>
        <end position="104"/>
    </location>
</feature>
<organism evidence="8 9">
    <name type="scientific">Helicocarpus griseus UAMH5409</name>
    <dbReference type="NCBI Taxonomy" id="1447875"/>
    <lineage>
        <taxon>Eukaryota</taxon>
        <taxon>Fungi</taxon>
        <taxon>Dikarya</taxon>
        <taxon>Ascomycota</taxon>
        <taxon>Pezizomycotina</taxon>
        <taxon>Eurotiomycetes</taxon>
        <taxon>Eurotiomycetidae</taxon>
        <taxon>Onygenales</taxon>
        <taxon>Ajellomycetaceae</taxon>
        <taxon>Helicocarpus</taxon>
    </lineage>
</organism>
<accession>A0A2B7WG56</accession>
<dbReference type="Gene3D" id="2.40.50.100">
    <property type="match status" value="1"/>
</dbReference>
<dbReference type="SUPFAM" id="SSF110324">
    <property type="entry name" value="Ribosomal L27 protein-like"/>
    <property type="match status" value="1"/>
</dbReference>
<dbReference type="OrthoDB" id="1867012at2759"/>
<dbReference type="PANTHER" id="PTHR15893:SF0">
    <property type="entry name" value="LARGE RIBOSOMAL SUBUNIT PROTEIN BL27M"/>
    <property type="match status" value="1"/>
</dbReference>
<dbReference type="PRINTS" id="PR00063">
    <property type="entry name" value="RIBOSOMALL27"/>
</dbReference>
<evidence type="ECO:0000256" key="1">
    <source>
        <dbReference type="ARBA" id="ARBA00004173"/>
    </source>
</evidence>
<dbReference type="InterPro" id="IPR001684">
    <property type="entry name" value="Ribosomal_bL27"/>
</dbReference>